<dbReference type="RefSeq" id="WP_169929520.1">
    <property type="nucleotide sequence ID" value="NZ_PIPR01000001.1"/>
</dbReference>
<dbReference type="AlphaFoldDB" id="A0A7Z6ZT54"/>
<keyword evidence="3" id="KW-1185">Reference proteome</keyword>
<gene>
    <name evidence="2" type="ORF">CWE22_00875</name>
</gene>
<dbReference type="Proteomes" id="UP000287766">
    <property type="component" value="Unassembled WGS sequence"/>
</dbReference>
<feature type="signal peptide" evidence="1">
    <location>
        <begin position="1"/>
        <end position="21"/>
    </location>
</feature>
<name>A0A7Z6ZT54_9GAMM</name>
<evidence type="ECO:0000313" key="3">
    <source>
        <dbReference type="Proteomes" id="UP000287766"/>
    </source>
</evidence>
<sequence length="238" mass="27047">MRFGMVAIAMLISTVASEAVAKVTPYKAAYVVERGGSQYGEASRELTRTEGGLFELATETEISWLFLSDRRRYWSTFVVEDGRIRPQTFAYKRTGTGKNRSFEGFFDRENKAVRALETGATLAIDWREDLLDEASLIEQVSHDMLPLDDGKQQTYQTVDEKGQQDMQTFQRVGIETLRLPYGEVEAVKVSRIRENSTRETDFWFAPELNGVLVKMQQREDGDEVATLLLRSLKSATGY</sequence>
<feature type="chain" id="PRO_5031425137" evidence="1">
    <location>
        <begin position="22"/>
        <end position="238"/>
    </location>
</feature>
<evidence type="ECO:0000256" key="1">
    <source>
        <dbReference type="SAM" id="SignalP"/>
    </source>
</evidence>
<evidence type="ECO:0000313" key="2">
    <source>
        <dbReference type="EMBL" id="RUO40787.1"/>
    </source>
</evidence>
<organism evidence="2 3">
    <name type="scientific">Pseudidiomarina aestuarii</name>
    <dbReference type="NCBI Taxonomy" id="624146"/>
    <lineage>
        <taxon>Bacteria</taxon>
        <taxon>Pseudomonadati</taxon>
        <taxon>Pseudomonadota</taxon>
        <taxon>Gammaproteobacteria</taxon>
        <taxon>Alteromonadales</taxon>
        <taxon>Idiomarinaceae</taxon>
        <taxon>Pseudidiomarina</taxon>
    </lineage>
</organism>
<accession>A0A7Z6ZT54</accession>
<reference evidence="3" key="1">
    <citation type="journal article" date="2018" name="Front. Microbiol.">
        <title>Genome-Based Analysis Reveals the Taxonomy and Diversity of the Family Idiomarinaceae.</title>
        <authorList>
            <person name="Liu Y."/>
            <person name="Lai Q."/>
            <person name="Shao Z."/>
        </authorList>
    </citation>
    <scope>NUCLEOTIDE SEQUENCE [LARGE SCALE GENOMIC DNA]</scope>
    <source>
        <strain evidence="3">KYW314</strain>
    </source>
</reference>
<keyword evidence="1" id="KW-0732">Signal</keyword>
<comment type="caution">
    <text evidence="2">The sequence shown here is derived from an EMBL/GenBank/DDBJ whole genome shotgun (WGS) entry which is preliminary data.</text>
</comment>
<proteinExistence type="predicted"/>
<dbReference type="Pfam" id="PF11306">
    <property type="entry name" value="DUF3108"/>
    <property type="match status" value="1"/>
</dbReference>
<dbReference type="InterPro" id="IPR021457">
    <property type="entry name" value="DUF3108"/>
</dbReference>
<protein>
    <submittedName>
        <fullName evidence="2">DUF3108 domain-containing protein</fullName>
    </submittedName>
</protein>
<dbReference type="EMBL" id="PIPR01000001">
    <property type="protein sequence ID" value="RUO40787.1"/>
    <property type="molecule type" value="Genomic_DNA"/>
</dbReference>